<evidence type="ECO:0000313" key="2">
    <source>
        <dbReference type="Proteomes" id="UP000536195"/>
    </source>
</evidence>
<dbReference type="RefSeq" id="WP_184230019.1">
    <property type="nucleotide sequence ID" value="NZ_JACHEC010000002.1"/>
</dbReference>
<accession>A0A7J9S9B8</accession>
<sequence>MVKTKLRKISSQSLGIAISRADSEYLEVEYDSIKEGTITQNVEKKYDLIDGKRCLVIFKAEE</sequence>
<dbReference type="Proteomes" id="UP000536195">
    <property type="component" value="Unassembled WGS sequence"/>
</dbReference>
<organism evidence="1 2">
    <name type="scientific">Methanococcus maripaludis</name>
    <name type="common">Methanococcus deltae</name>
    <dbReference type="NCBI Taxonomy" id="39152"/>
    <lineage>
        <taxon>Archaea</taxon>
        <taxon>Methanobacteriati</taxon>
        <taxon>Methanobacteriota</taxon>
        <taxon>Methanomada group</taxon>
        <taxon>Methanococci</taxon>
        <taxon>Methanococcales</taxon>
        <taxon>Methanococcaceae</taxon>
        <taxon>Methanococcus</taxon>
    </lineage>
</organism>
<proteinExistence type="predicted"/>
<gene>
    <name evidence="1" type="ORF">HNP92_000913</name>
</gene>
<name>A0A7J9S9B8_METMI</name>
<evidence type="ECO:0000313" key="1">
    <source>
        <dbReference type="EMBL" id="MBB6401608.1"/>
    </source>
</evidence>
<reference evidence="1 2" key="1">
    <citation type="submission" date="2020-08" db="EMBL/GenBank/DDBJ databases">
        <title>Genomic Encyclopedia of Type Strains, Phase IV (KMG-V): Genome sequencing to study the core and pangenomes of soil and plant-associated prokaryotes.</title>
        <authorList>
            <person name="Whitman W."/>
        </authorList>
    </citation>
    <scope>NUCLEOTIDE SEQUENCE [LARGE SCALE GENOMIC DNA]</scope>
    <source>
        <strain evidence="1 2">C11</strain>
    </source>
</reference>
<dbReference type="EMBL" id="JACHEC010000002">
    <property type="protein sequence ID" value="MBB6401608.1"/>
    <property type="molecule type" value="Genomic_DNA"/>
</dbReference>
<dbReference type="AlphaFoldDB" id="A0A7J9S9B8"/>
<comment type="caution">
    <text evidence="1">The sequence shown here is derived from an EMBL/GenBank/DDBJ whole genome shotgun (WGS) entry which is preliminary data.</text>
</comment>
<protein>
    <submittedName>
        <fullName evidence="1">Uncharacterized protein</fullName>
    </submittedName>
</protein>